<evidence type="ECO:0000256" key="1">
    <source>
        <dbReference type="ARBA" id="ARBA00004141"/>
    </source>
</evidence>
<keyword evidence="3 7" id="KW-0812">Transmembrane</keyword>
<dbReference type="AlphaFoldDB" id="A0A6B2G164"/>
<dbReference type="PIRSF" id="PIRSF002419">
    <property type="entry name" value="Tetraspanin"/>
    <property type="match status" value="1"/>
</dbReference>
<feature type="transmembrane region" description="Helical" evidence="7">
    <location>
        <begin position="74"/>
        <end position="99"/>
    </location>
</feature>
<protein>
    <recommendedName>
        <fullName evidence="7">Tetraspanin</fullName>
    </recommendedName>
</protein>
<name>A0A6B2G164_MYXSQ</name>
<proteinExistence type="inferred from homology"/>
<feature type="disulfide bond" evidence="6">
    <location>
        <begin position="137"/>
        <end position="179"/>
    </location>
</feature>
<dbReference type="InterPro" id="IPR018499">
    <property type="entry name" value="Tetraspanin/Peripherin"/>
</dbReference>
<dbReference type="CDD" id="cd03127">
    <property type="entry name" value="tetraspanin_LEL"/>
    <property type="match status" value="1"/>
</dbReference>
<dbReference type="PANTHER" id="PTHR19282">
    <property type="entry name" value="TETRASPANIN"/>
    <property type="match status" value="1"/>
</dbReference>
<dbReference type="SUPFAM" id="SSF48652">
    <property type="entry name" value="Tetraspanin"/>
    <property type="match status" value="1"/>
</dbReference>
<dbReference type="EMBL" id="GHBR01002471">
    <property type="protein sequence ID" value="NDJ97262.1"/>
    <property type="molecule type" value="Transcribed_RNA"/>
</dbReference>
<comment type="subcellular location">
    <subcellularLocation>
        <location evidence="1 7">Membrane</location>
        <topology evidence="1 7">Multi-pass membrane protein</topology>
    </subcellularLocation>
</comment>
<organism evidence="8">
    <name type="scientific">Myxobolus squamalis</name>
    <name type="common">Myxosporean</name>
    <dbReference type="NCBI Taxonomy" id="59785"/>
    <lineage>
        <taxon>Eukaryota</taxon>
        <taxon>Metazoa</taxon>
        <taxon>Cnidaria</taxon>
        <taxon>Myxozoa</taxon>
        <taxon>Myxosporea</taxon>
        <taxon>Bivalvulida</taxon>
        <taxon>Platysporina</taxon>
        <taxon>Myxobolidae</taxon>
        <taxon>Myxobolus</taxon>
    </lineage>
</organism>
<feature type="transmembrane region" description="Helical" evidence="7">
    <location>
        <begin position="193"/>
        <end position="211"/>
    </location>
</feature>
<evidence type="ECO:0000256" key="6">
    <source>
        <dbReference type="PIRSR" id="PIRSR002419-1"/>
    </source>
</evidence>
<dbReference type="Gene3D" id="1.10.1450.10">
    <property type="entry name" value="Tetraspanin"/>
    <property type="match status" value="1"/>
</dbReference>
<feature type="transmembrane region" description="Helical" evidence="7">
    <location>
        <begin position="43"/>
        <end position="67"/>
    </location>
</feature>
<evidence type="ECO:0000313" key="8">
    <source>
        <dbReference type="EMBL" id="NDJ97262.1"/>
    </source>
</evidence>
<dbReference type="InterPro" id="IPR008952">
    <property type="entry name" value="Tetraspanin_EC2_sf"/>
</dbReference>
<feature type="disulfide bond" evidence="6">
    <location>
        <begin position="138"/>
        <end position="157"/>
    </location>
</feature>
<evidence type="ECO:0000256" key="5">
    <source>
        <dbReference type="ARBA" id="ARBA00023136"/>
    </source>
</evidence>
<sequence length="227" mass="24355">MDCRKGFCFILISIIPLSLGVGLAFIGGLSFRTSSSACSIYKAPLSTIGMSSGVAIIAVIIIGWIAFCSKSRGVHFTFVALAVLLTCALIGFMIVAYIYRSQARGIATDCVQKAIESFEQRTSNTTFLDILHDQLQCCGANGSSDWALKNLSIPISCCKKEVRGEKCADNPANLFTDGCVKKVESVYVSSSPYILAFLALVIITFIVLSSISCMSGQQAGKEELQEL</sequence>
<feature type="transmembrane region" description="Helical" evidence="7">
    <location>
        <begin position="7"/>
        <end position="31"/>
    </location>
</feature>
<reference evidence="8" key="1">
    <citation type="submission" date="2018-11" db="EMBL/GenBank/DDBJ databases">
        <title>Myxobolus squamalis genome and transcriptome.</title>
        <authorList>
            <person name="Yahalomi D."/>
            <person name="Atkinson S.D."/>
            <person name="Neuhof M."/>
            <person name="Chang E.S."/>
            <person name="Philippe H."/>
            <person name="Cartwright P."/>
            <person name="Bartholomew J.L."/>
            <person name="Huchon D."/>
        </authorList>
    </citation>
    <scope>NUCLEOTIDE SEQUENCE</scope>
    <source>
        <strain evidence="8">71B08</strain>
        <tissue evidence="8">Whole</tissue>
    </source>
</reference>
<keyword evidence="5 7" id="KW-0472">Membrane</keyword>
<dbReference type="GO" id="GO:0005886">
    <property type="term" value="C:plasma membrane"/>
    <property type="evidence" value="ECO:0007669"/>
    <property type="project" value="TreeGrafter"/>
</dbReference>
<dbReference type="InterPro" id="IPR000301">
    <property type="entry name" value="Tetraspanin_animals"/>
</dbReference>
<comment type="similarity">
    <text evidence="2 7">Belongs to the tetraspanin (TM4SF) family.</text>
</comment>
<evidence type="ECO:0000256" key="4">
    <source>
        <dbReference type="ARBA" id="ARBA00022989"/>
    </source>
</evidence>
<evidence type="ECO:0000256" key="2">
    <source>
        <dbReference type="ARBA" id="ARBA00006840"/>
    </source>
</evidence>
<evidence type="ECO:0000256" key="7">
    <source>
        <dbReference type="RuleBase" id="RU361218"/>
    </source>
</evidence>
<keyword evidence="6" id="KW-1015">Disulfide bond</keyword>
<accession>A0A6B2G164</accession>
<dbReference type="Pfam" id="PF00335">
    <property type="entry name" value="Tetraspanin"/>
    <property type="match status" value="1"/>
</dbReference>
<dbReference type="PANTHER" id="PTHR19282:SF544">
    <property type="entry name" value="TETRASPANIN"/>
    <property type="match status" value="1"/>
</dbReference>
<evidence type="ECO:0000256" key="3">
    <source>
        <dbReference type="ARBA" id="ARBA00022692"/>
    </source>
</evidence>
<keyword evidence="4 7" id="KW-1133">Transmembrane helix</keyword>